<evidence type="ECO:0000313" key="3">
    <source>
        <dbReference type="Proteomes" id="UP001172155"/>
    </source>
</evidence>
<proteinExistence type="predicted"/>
<accession>A0AA40F2A2</accession>
<name>A0AA40F2A2_9PEZI</name>
<feature type="compositionally biased region" description="Low complexity" evidence="1">
    <location>
        <begin position="1"/>
        <end position="20"/>
    </location>
</feature>
<sequence>MSSINSDTSTSTSTNTATNQSGGGRCWAGLSRVKGPVQVRANEIGLQSTTTSGPMGSSTSVSIVASRPGLDKSRSMAPVGRDTLAVYETHLRRHGLMDTPMNIIYTPARPVNPFHTTGAVAHRPANLFRWARVQGRGGGVSGPGSVASGRGGGGSGPESVASGGGGGTARGGTWRGRGGGATGRGSIGQGRGRAAAGGVISGRVGDQGRGSRGRGYSRRGGALEAATLDRNRQASGWITHGQSEHAAEEEDEDEDEPPRPGLFDSWDQDAALGDAPGDEDTGVEQALDNDEIDVRGGMGEGEPEDQVNMTEEMEGERGDDSSMGETAVGQSGSNVDVGNGAMGVERLGEKYKEANPLHEGLEDPRVRGEEEQEKEVASEKEKEASRETLHALGLENEALAMEIKGVRANLEALNFEKQAMELRRQAQVLALEKEVKVLRAHVQEYERASASMILES</sequence>
<feature type="region of interest" description="Disordered" evidence="1">
    <location>
        <begin position="136"/>
        <end position="387"/>
    </location>
</feature>
<evidence type="ECO:0000256" key="1">
    <source>
        <dbReference type="SAM" id="MobiDB-lite"/>
    </source>
</evidence>
<comment type="caution">
    <text evidence="2">The sequence shown here is derived from an EMBL/GenBank/DDBJ whole genome shotgun (WGS) entry which is preliminary data.</text>
</comment>
<feature type="region of interest" description="Disordered" evidence="1">
    <location>
        <begin position="1"/>
        <end position="29"/>
    </location>
</feature>
<dbReference type="AlphaFoldDB" id="A0AA40F2A2"/>
<feature type="compositionally biased region" description="Gly residues" evidence="1">
    <location>
        <begin position="149"/>
        <end position="191"/>
    </location>
</feature>
<dbReference type="EMBL" id="JAUKUD010000003">
    <property type="protein sequence ID" value="KAK0749843.1"/>
    <property type="molecule type" value="Genomic_DNA"/>
</dbReference>
<gene>
    <name evidence="2" type="ORF">B0T18DRAFT_389367</name>
</gene>
<organism evidence="2 3">
    <name type="scientific">Schizothecium vesticola</name>
    <dbReference type="NCBI Taxonomy" id="314040"/>
    <lineage>
        <taxon>Eukaryota</taxon>
        <taxon>Fungi</taxon>
        <taxon>Dikarya</taxon>
        <taxon>Ascomycota</taxon>
        <taxon>Pezizomycotina</taxon>
        <taxon>Sordariomycetes</taxon>
        <taxon>Sordariomycetidae</taxon>
        <taxon>Sordariales</taxon>
        <taxon>Schizotheciaceae</taxon>
        <taxon>Schizothecium</taxon>
    </lineage>
</organism>
<feature type="compositionally biased region" description="Acidic residues" evidence="1">
    <location>
        <begin position="276"/>
        <end position="291"/>
    </location>
</feature>
<evidence type="ECO:0000313" key="2">
    <source>
        <dbReference type="EMBL" id="KAK0749843.1"/>
    </source>
</evidence>
<protein>
    <submittedName>
        <fullName evidence="2">Uncharacterized protein</fullName>
    </submittedName>
</protein>
<keyword evidence="3" id="KW-1185">Reference proteome</keyword>
<feature type="compositionally biased region" description="Basic and acidic residues" evidence="1">
    <location>
        <begin position="346"/>
        <end position="387"/>
    </location>
</feature>
<dbReference type="Proteomes" id="UP001172155">
    <property type="component" value="Unassembled WGS sequence"/>
</dbReference>
<feature type="compositionally biased region" description="Low complexity" evidence="1">
    <location>
        <begin position="192"/>
        <end position="204"/>
    </location>
</feature>
<reference evidence="2" key="1">
    <citation type="submission" date="2023-06" db="EMBL/GenBank/DDBJ databases">
        <title>Genome-scale phylogeny and comparative genomics of the fungal order Sordariales.</title>
        <authorList>
            <consortium name="Lawrence Berkeley National Laboratory"/>
            <person name="Hensen N."/>
            <person name="Bonometti L."/>
            <person name="Westerberg I."/>
            <person name="Brannstrom I.O."/>
            <person name="Guillou S."/>
            <person name="Cros-Aarteil S."/>
            <person name="Calhoun S."/>
            <person name="Haridas S."/>
            <person name="Kuo A."/>
            <person name="Mondo S."/>
            <person name="Pangilinan J."/>
            <person name="Riley R."/>
            <person name="LaButti K."/>
            <person name="Andreopoulos B."/>
            <person name="Lipzen A."/>
            <person name="Chen C."/>
            <person name="Yanf M."/>
            <person name="Daum C."/>
            <person name="Ng V."/>
            <person name="Clum A."/>
            <person name="Steindorff A."/>
            <person name="Ohm R."/>
            <person name="Martin F."/>
            <person name="Silar P."/>
            <person name="Natvig D."/>
            <person name="Lalanne C."/>
            <person name="Gautier V."/>
            <person name="Ament-velasquez S.L."/>
            <person name="Kruys A."/>
            <person name="Hutchinson M.I."/>
            <person name="Powell A.J."/>
            <person name="Barry K."/>
            <person name="Miller A.N."/>
            <person name="Grigoriev I.V."/>
            <person name="Debuchy R."/>
            <person name="Gladieux P."/>
            <person name="Thoren M.H."/>
            <person name="Johannesson H."/>
        </authorList>
    </citation>
    <scope>NUCLEOTIDE SEQUENCE</scope>
    <source>
        <strain evidence="2">SMH3187-1</strain>
    </source>
</reference>
<feature type="compositionally biased region" description="Acidic residues" evidence="1">
    <location>
        <begin position="247"/>
        <end position="256"/>
    </location>
</feature>